<dbReference type="AlphaFoldDB" id="A0A6J4VAE4"/>
<dbReference type="GO" id="GO:0005886">
    <property type="term" value="C:plasma membrane"/>
    <property type="evidence" value="ECO:0007669"/>
    <property type="project" value="UniProtKB-SubCell"/>
</dbReference>
<dbReference type="InterPro" id="IPR003760">
    <property type="entry name" value="PnrA-like"/>
</dbReference>
<evidence type="ECO:0000259" key="8">
    <source>
        <dbReference type="Pfam" id="PF02608"/>
    </source>
</evidence>
<dbReference type="PANTHER" id="PTHR34296">
    <property type="entry name" value="TRANSCRIPTIONAL ACTIVATOR PROTEIN MED"/>
    <property type="match status" value="1"/>
</dbReference>
<dbReference type="Pfam" id="PF02608">
    <property type="entry name" value="Bmp"/>
    <property type="match status" value="1"/>
</dbReference>
<proteinExistence type="inferred from homology"/>
<reference evidence="9" key="1">
    <citation type="submission" date="2020-02" db="EMBL/GenBank/DDBJ databases">
        <authorList>
            <person name="Meier V. D."/>
        </authorList>
    </citation>
    <scope>NUCLEOTIDE SEQUENCE</scope>
    <source>
        <strain evidence="9">AVDCRST_MAG19</strain>
    </source>
</reference>
<keyword evidence="3" id="KW-1003">Cell membrane</keyword>
<keyword evidence="4 7" id="KW-0732">Signal</keyword>
<evidence type="ECO:0000256" key="6">
    <source>
        <dbReference type="ARBA" id="ARBA00023288"/>
    </source>
</evidence>
<protein>
    <recommendedName>
        <fullName evidence="8">ABC transporter substrate-binding protein PnrA-like domain-containing protein</fullName>
    </recommendedName>
</protein>
<evidence type="ECO:0000256" key="1">
    <source>
        <dbReference type="ARBA" id="ARBA00004193"/>
    </source>
</evidence>
<dbReference type="InterPro" id="IPR028082">
    <property type="entry name" value="Peripla_BP_I"/>
</dbReference>
<feature type="signal peptide" evidence="7">
    <location>
        <begin position="1"/>
        <end position="34"/>
    </location>
</feature>
<dbReference type="InterPro" id="IPR050957">
    <property type="entry name" value="BMP_lipoprotein"/>
</dbReference>
<keyword evidence="6" id="KW-0449">Lipoprotein</keyword>
<keyword evidence="5" id="KW-0472">Membrane</keyword>
<dbReference type="Gene3D" id="3.40.50.2300">
    <property type="match status" value="2"/>
</dbReference>
<evidence type="ECO:0000256" key="5">
    <source>
        <dbReference type="ARBA" id="ARBA00023136"/>
    </source>
</evidence>
<dbReference type="EMBL" id="CADCWL010000132">
    <property type="protein sequence ID" value="CAA9569889.1"/>
    <property type="molecule type" value="Genomic_DNA"/>
</dbReference>
<comment type="subcellular location">
    <subcellularLocation>
        <location evidence="1">Cell membrane</location>
        <topology evidence="1">Lipid-anchor</topology>
    </subcellularLocation>
</comment>
<evidence type="ECO:0000313" key="9">
    <source>
        <dbReference type="EMBL" id="CAA9569889.1"/>
    </source>
</evidence>
<evidence type="ECO:0000256" key="3">
    <source>
        <dbReference type="ARBA" id="ARBA00022475"/>
    </source>
</evidence>
<organism evidence="9">
    <name type="scientific">uncultured Thermomicrobiales bacterium</name>
    <dbReference type="NCBI Taxonomy" id="1645740"/>
    <lineage>
        <taxon>Bacteria</taxon>
        <taxon>Pseudomonadati</taxon>
        <taxon>Thermomicrobiota</taxon>
        <taxon>Thermomicrobia</taxon>
        <taxon>Thermomicrobiales</taxon>
        <taxon>environmental samples</taxon>
    </lineage>
</organism>
<accession>A0A6J4VAE4</accession>
<gene>
    <name evidence="9" type="ORF">AVDCRST_MAG19-2675</name>
</gene>
<feature type="domain" description="ABC transporter substrate-binding protein PnrA-like" evidence="8">
    <location>
        <begin position="47"/>
        <end position="346"/>
    </location>
</feature>
<evidence type="ECO:0000256" key="4">
    <source>
        <dbReference type="ARBA" id="ARBA00022729"/>
    </source>
</evidence>
<name>A0A6J4VAE4_9BACT</name>
<dbReference type="SUPFAM" id="SSF53822">
    <property type="entry name" value="Periplasmic binding protein-like I"/>
    <property type="match status" value="1"/>
</dbReference>
<evidence type="ECO:0000256" key="7">
    <source>
        <dbReference type="SAM" id="SignalP"/>
    </source>
</evidence>
<comment type="similarity">
    <text evidence="2">Belongs to the BMP lipoprotein family.</text>
</comment>
<dbReference type="PANTHER" id="PTHR34296:SF2">
    <property type="entry name" value="ABC TRANSPORTER GUANOSINE-BINDING PROTEIN NUPN"/>
    <property type="match status" value="1"/>
</dbReference>
<sequence>MRGQGQRSVRASRFSVPVVLLLGVALAVLRPASAQDATPAGGGERVEQIALVTPASRANQGWDQQAVDNLSAVSEERGVDVLVADNAGYEDITPTLRDFAEQGADLIVCHASGYQTVCPEFAEEEGVRVAVIENPDAATPGLVADIETQAQEAAYLAGVLAGRTTASGTVGIVASGQPPTWNYMSVGFAEGLKAARTDAKLLYAVIGEAAYEDAAGAKRETEAQLAAGADIVFGMGDGASFGMIDAIEEHNAELEEGAAPALFIDVIGDKREEHGDVLLTSVLFDYTGVYGQLLDDIEAGAFGRVHTMNVANGGVRLLDLPENVPPDVVAAVEQARQGVVAGDIEVSAIGDADGLRRRLDELLQGS</sequence>
<evidence type="ECO:0000256" key="2">
    <source>
        <dbReference type="ARBA" id="ARBA00008610"/>
    </source>
</evidence>
<feature type="chain" id="PRO_5026965657" description="ABC transporter substrate-binding protein PnrA-like domain-containing protein" evidence="7">
    <location>
        <begin position="35"/>
        <end position="366"/>
    </location>
</feature>